<dbReference type="GO" id="GO:0003735">
    <property type="term" value="F:structural constituent of ribosome"/>
    <property type="evidence" value="ECO:0007669"/>
    <property type="project" value="InterPro"/>
</dbReference>
<keyword evidence="5" id="KW-1133">Transmembrane helix</keyword>
<keyword evidence="5" id="KW-0472">Membrane</keyword>
<proteinExistence type="inferred from homology"/>
<dbReference type="GO" id="GO:0002181">
    <property type="term" value="P:cytoplasmic translation"/>
    <property type="evidence" value="ECO:0007669"/>
    <property type="project" value="TreeGrafter"/>
</dbReference>
<dbReference type="PROSITE" id="PS51762">
    <property type="entry name" value="GH16_2"/>
    <property type="match status" value="1"/>
</dbReference>
<dbReference type="InterPro" id="IPR020925">
    <property type="entry name" value="Ribosomal_eL15_CS"/>
</dbReference>
<feature type="domain" description="GH16" evidence="6">
    <location>
        <begin position="146"/>
        <end position="426"/>
    </location>
</feature>
<dbReference type="GO" id="GO:0022625">
    <property type="term" value="C:cytosolic large ribosomal subunit"/>
    <property type="evidence" value="ECO:0007669"/>
    <property type="project" value="TreeGrafter"/>
</dbReference>
<evidence type="ECO:0000256" key="1">
    <source>
        <dbReference type="ARBA" id="ARBA00006857"/>
    </source>
</evidence>
<dbReference type="InterPro" id="IPR000757">
    <property type="entry name" value="Beta-glucanase-like"/>
</dbReference>
<dbReference type="Gene3D" id="2.60.120.200">
    <property type="match status" value="1"/>
</dbReference>
<dbReference type="AlphaFoldDB" id="A0AAV5AAL7"/>
<dbReference type="InterPro" id="IPR000439">
    <property type="entry name" value="Ribosomal_eL15"/>
</dbReference>
<protein>
    <recommendedName>
        <fullName evidence="4">Ribosomal protein L15</fullName>
    </recommendedName>
</protein>
<keyword evidence="5" id="KW-0812">Transmembrane</keyword>
<dbReference type="Proteomes" id="UP001050691">
    <property type="component" value="Unassembled WGS sequence"/>
</dbReference>
<dbReference type="SUPFAM" id="SSF49899">
    <property type="entry name" value="Concanavalin A-like lectins/glucanases"/>
    <property type="match status" value="1"/>
</dbReference>
<dbReference type="InterPro" id="IPR012678">
    <property type="entry name" value="Ribosomal_uL23/eL15/eS24_sf"/>
</dbReference>
<dbReference type="GO" id="GO:0005975">
    <property type="term" value="P:carbohydrate metabolic process"/>
    <property type="evidence" value="ECO:0007669"/>
    <property type="project" value="InterPro"/>
</dbReference>
<dbReference type="GO" id="GO:0004553">
    <property type="term" value="F:hydrolase activity, hydrolyzing O-glycosyl compounds"/>
    <property type="evidence" value="ECO:0007669"/>
    <property type="project" value="InterPro"/>
</dbReference>
<dbReference type="SUPFAM" id="SSF54189">
    <property type="entry name" value="Ribosomal proteins S24e, L23 and L15e"/>
    <property type="match status" value="1"/>
</dbReference>
<evidence type="ECO:0000313" key="7">
    <source>
        <dbReference type="EMBL" id="GJJ09673.1"/>
    </source>
</evidence>
<feature type="transmembrane region" description="Helical" evidence="5">
    <location>
        <begin position="473"/>
        <end position="491"/>
    </location>
</feature>
<keyword evidence="2 4" id="KW-0689">Ribosomal protein</keyword>
<dbReference type="InterPro" id="IPR013320">
    <property type="entry name" value="ConA-like_dom_sf"/>
</dbReference>
<organism evidence="7 8">
    <name type="scientific">Clathrus columnatus</name>
    <dbReference type="NCBI Taxonomy" id="1419009"/>
    <lineage>
        <taxon>Eukaryota</taxon>
        <taxon>Fungi</taxon>
        <taxon>Dikarya</taxon>
        <taxon>Basidiomycota</taxon>
        <taxon>Agaricomycotina</taxon>
        <taxon>Agaricomycetes</taxon>
        <taxon>Phallomycetidae</taxon>
        <taxon>Phallales</taxon>
        <taxon>Clathraceae</taxon>
        <taxon>Clathrus</taxon>
    </lineage>
</organism>
<dbReference type="EMBL" id="BPWL01000004">
    <property type="protein sequence ID" value="GJJ09673.1"/>
    <property type="molecule type" value="Genomic_DNA"/>
</dbReference>
<dbReference type="FunFam" id="3.40.1120.10:FF:000001">
    <property type="entry name" value="Ribosomal protein L15"/>
    <property type="match status" value="1"/>
</dbReference>
<evidence type="ECO:0000259" key="6">
    <source>
        <dbReference type="PROSITE" id="PS51762"/>
    </source>
</evidence>
<name>A0AAV5AAL7_9AGAM</name>
<dbReference type="PANTHER" id="PTHR11847:SF4">
    <property type="entry name" value="LARGE RIBOSOMAL SUBUNIT PROTEIN EL15"/>
    <property type="match status" value="1"/>
</dbReference>
<dbReference type="SMART" id="SM01384">
    <property type="entry name" value="Ribosomal_L15e"/>
    <property type="match status" value="1"/>
</dbReference>
<evidence type="ECO:0000256" key="4">
    <source>
        <dbReference type="RuleBase" id="RU000663"/>
    </source>
</evidence>
<evidence type="ECO:0000256" key="5">
    <source>
        <dbReference type="SAM" id="Phobius"/>
    </source>
</evidence>
<sequence>MGAYKYIGELYKKKQSDVLRFLLRVRCWEYRQLNVIHRASRPSRPDKARRLGYKAKQGYVVYRIRVRRGNRKKPVPKGATYGKPVRQGVNQLKYQRGLKSTAEERVGRRCGNLRVLNSYWINQDGVYKYYEVILVDPNHKAIKRDPRINWICNPVHKRREARGLTSIGKQNRGLGKGHRYNHTPARATWRKHNTLTYVTKLYILIYVNSTTAFQKGLARVDNGVVIMQTDNTTFLPVNGVRITSKKSYNSGILAILDLTHAPWGCSVWPAYWMTGPNWPANGEIDIFEGVHENTHNQMTWHTGPDCNLTVSSAFTGLATNHTSCTATPTDNDGCAIIDWSRSSYGPVFDALEGGVYGMTWDSEAISIWFFYRQSIPADITQGAPDPTTWGPPASMLSSEGCDIDTHFNDQQFVFGDWAGASFATSGCPGQCGETVQDPNNFINASWHINSLKVFEKKSLALASSSAKLSPSVLFVYFIIIMSTVFATIMTIF</sequence>
<comment type="caution">
    <text evidence="7">The sequence shown here is derived from an EMBL/GenBank/DDBJ whole genome shotgun (WGS) entry which is preliminary data.</text>
</comment>
<gene>
    <name evidence="7" type="ORF">Clacol_003897</name>
</gene>
<keyword evidence="8" id="KW-1185">Reference proteome</keyword>
<evidence type="ECO:0000313" key="8">
    <source>
        <dbReference type="Proteomes" id="UP001050691"/>
    </source>
</evidence>
<reference evidence="7" key="1">
    <citation type="submission" date="2021-10" db="EMBL/GenBank/DDBJ databases">
        <title>De novo Genome Assembly of Clathrus columnatus (Basidiomycota, Fungi) Using Illumina and Nanopore Sequence Data.</title>
        <authorList>
            <person name="Ogiso-Tanaka E."/>
            <person name="Itagaki H."/>
            <person name="Hosoya T."/>
            <person name="Hosaka K."/>
        </authorList>
    </citation>
    <scope>NUCLEOTIDE SEQUENCE</scope>
    <source>
        <strain evidence="7">MO-923</strain>
    </source>
</reference>
<dbReference type="Gene3D" id="3.40.1120.10">
    <property type="entry name" value="Ribosomal protein l15e"/>
    <property type="match status" value="1"/>
</dbReference>
<evidence type="ECO:0000256" key="2">
    <source>
        <dbReference type="ARBA" id="ARBA00022980"/>
    </source>
</evidence>
<dbReference type="PROSITE" id="PS01194">
    <property type="entry name" value="RIBOSOMAL_L15E"/>
    <property type="match status" value="1"/>
</dbReference>
<comment type="similarity">
    <text evidence="1 4">Belongs to the eukaryotic ribosomal protein eL15 family.</text>
</comment>
<dbReference type="PANTHER" id="PTHR11847">
    <property type="entry name" value="RIBOSOMAL PROTEIN L15"/>
    <property type="match status" value="1"/>
</dbReference>
<evidence type="ECO:0000256" key="3">
    <source>
        <dbReference type="ARBA" id="ARBA00023274"/>
    </source>
</evidence>
<dbReference type="CDD" id="cd02181">
    <property type="entry name" value="GH16_fungal_Lam16A_glucanase"/>
    <property type="match status" value="1"/>
</dbReference>
<dbReference type="GO" id="GO:0003723">
    <property type="term" value="F:RNA binding"/>
    <property type="evidence" value="ECO:0007669"/>
    <property type="project" value="TreeGrafter"/>
</dbReference>
<keyword evidence="3 4" id="KW-0687">Ribonucleoprotein</keyword>
<accession>A0AAV5AAL7</accession>
<dbReference type="Pfam" id="PF26113">
    <property type="entry name" value="GH16_XgeA"/>
    <property type="match status" value="1"/>
</dbReference>
<dbReference type="InterPro" id="IPR024794">
    <property type="entry name" value="Rbsml_eL15_core_dom_sf"/>
</dbReference>
<dbReference type="NCBIfam" id="NF003269">
    <property type="entry name" value="PRK04243.1"/>
    <property type="match status" value="1"/>
</dbReference>
<dbReference type="Pfam" id="PF00827">
    <property type="entry name" value="Ribosomal_L15e"/>
    <property type="match status" value="1"/>
</dbReference>